<dbReference type="Pfam" id="PF26639">
    <property type="entry name" value="Het-6_barrel"/>
    <property type="match status" value="1"/>
</dbReference>
<evidence type="ECO:0000259" key="1">
    <source>
        <dbReference type="Pfam" id="PF06985"/>
    </source>
</evidence>
<accession>A0ABQ8G4J9</accession>
<feature type="domain" description="Heterokaryon incompatibility" evidence="1">
    <location>
        <begin position="40"/>
        <end position="192"/>
    </location>
</feature>
<proteinExistence type="predicted"/>
<dbReference type="PANTHER" id="PTHR24148">
    <property type="entry name" value="ANKYRIN REPEAT DOMAIN-CONTAINING PROTEIN 39 HOMOLOG-RELATED"/>
    <property type="match status" value="1"/>
</dbReference>
<dbReference type="InterPro" id="IPR010730">
    <property type="entry name" value="HET"/>
</dbReference>
<dbReference type="EMBL" id="JAGTJR010000021">
    <property type="protein sequence ID" value="KAH7044063.1"/>
    <property type="molecule type" value="Genomic_DNA"/>
</dbReference>
<gene>
    <name evidence="2" type="ORF">B0J12DRAFT_578054</name>
</gene>
<comment type="caution">
    <text evidence="2">The sequence shown here is derived from an EMBL/GenBank/DDBJ whole genome shotgun (WGS) entry which is preliminary data.</text>
</comment>
<sequence>MLRGNEIRLFQLLPLGPSENTDSRVRGETRVVPISGGVTYETVSYVWGDGHDKVKITVNGHDTAITRPLEIALQRMRLPGETRTLWIDQLCINQEDDSEKAIQVPLMNQIYTNTTQCLIWLGEIRPDIPLSDAVSALEIIRFMSENGTDGAADVAVPACLASAEAVIGPVKALQSIALHENEWWHRIWTLQEAVLPSKACVLWGPLIISWDALVRASNPNQYLHHLLAPHGNTMNALVSQVNGLEIAKRYRVEPMDTAFRWGFRKATNPLDKVYGLLGLYPRGTLRRAEACDYRLPAATLYAMFTADLIEHHRSLHPIALLTCKHLRDSTPGMPSWALDMGHREGTPWFTMNNYGWYNACGVSGIDWRCFRYDARDNELILTGCFVDEISLVGAALESDRPGAKHVSDRSVIERIQDWHQRADDFYQSKQWPDHSHGAALWPESFWRGLVGNLVGDYLRPERPATESDIALVRQFVQTGQRASICQEIFATMSHRKMFVTQGGFLGFGPRHLDVSDQVWILQGGLVPFVLRPCLTEASSNNRYQLIGPSYVAGIMEGEVAGEDRNSIITLI</sequence>
<organism evidence="2 3">
    <name type="scientific">Macrophomina phaseolina</name>
    <dbReference type="NCBI Taxonomy" id="35725"/>
    <lineage>
        <taxon>Eukaryota</taxon>
        <taxon>Fungi</taxon>
        <taxon>Dikarya</taxon>
        <taxon>Ascomycota</taxon>
        <taxon>Pezizomycotina</taxon>
        <taxon>Dothideomycetes</taxon>
        <taxon>Dothideomycetes incertae sedis</taxon>
        <taxon>Botryosphaeriales</taxon>
        <taxon>Botryosphaeriaceae</taxon>
        <taxon>Macrophomina</taxon>
    </lineage>
</organism>
<evidence type="ECO:0000313" key="2">
    <source>
        <dbReference type="EMBL" id="KAH7044063.1"/>
    </source>
</evidence>
<evidence type="ECO:0000313" key="3">
    <source>
        <dbReference type="Proteomes" id="UP000774617"/>
    </source>
</evidence>
<dbReference type="Proteomes" id="UP000774617">
    <property type="component" value="Unassembled WGS sequence"/>
</dbReference>
<dbReference type="Pfam" id="PF06985">
    <property type="entry name" value="HET"/>
    <property type="match status" value="1"/>
</dbReference>
<name>A0ABQ8G4J9_9PEZI</name>
<dbReference type="PANTHER" id="PTHR24148:SF73">
    <property type="entry name" value="HET DOMAIN PROTEIN (AFU_ORTHOLOGUE AFUA_8G01020)"/>
    <property type="match status" value="1"/>
</dbReference>
<reference evidence="2 3" key="1">
    <citation type="journal article" date="2021" name="Nat. Commun.">
        <title>Genetic determinants of endophytism in the Arabidopsis root mycobiome.</title>
        <authorList>
            <person name="Mesny F."/>
            <person name="Miyauchi S."/>
            <person name="Thiergart T."/>
            <person name="Pickel B."/>
            <person name="Atanasova L."/>
            <person name="Karlsson M."/>
            <person name="Huettel B."/>
            <person name="Barry K.W."/>
            <person name="Haridas S."/>
            <person name="Chen C."/>
            <person name="Bauer D."/>
            <person name="Andreopoulos W."/>
            <person name="Pangilinan J."/>
            <person name="LaButti K."/>
            <person name="Riley R."/>
            <person name="Lipzen A."/>
            <person name="Clum A."/>
            <person name="Drula E."/>
            <person name="Henrissat B."/>
            <person name="Kohler A."/>
            <person name="Grigoriev I.V."/>
            <person name="Martin F.M."/>
            <person name="Hacquard S."/>
        </authorList>
    </citation>
    <scope>NUCLEOTIDE SEQUENCE [LARGE SCALE GENOMIC DNA]</scope>
    <source>
        <strain evidence="2 3">MPI-SDFR-AT-0080</strain>
    </source>
</reference>
<keyword evidence="3" id="KW-1185">Reference proteome</keyword>
<dbReference type="InterPro" id="IPR052895">
    <property type="entry name" value="HetReg/Transcr_Mod"/>
</dbReference>
<protein>
    <submittedName>
        <fullName evidence="2">Heterokaryon incompatibility protein-domain-containing protein</fullName>
    </submittedName>
</protein>